<evidence type="ECO:0000256" key="6">
    <source>
        <dbReference type="SAM" id="Phobius"/>
    </source>
</evidence>
<keyword evidence="5 6" id="KW-0472">Membrane</keyword>
<dbReference type="RefSeq" id="WP_045278944.1">
    <property type="nucleotide sequence ID" value="NZ_CAKKLT010000029.1"/>
</dbReference>
<dbReference type="PATRIC" id="fig|82380.11.peg.1584"/>
<sequence length="440" mass="45904">MSVLLALAARAISMAISLVCGVLTVRLIIGGAGVEYYALYTLVASLPGLIAFSDLGSGAVLVNSIAVSDTPREDRVIRAQLTTVGRIMVGFAGSGMVLNAILFLTGAWRAILGDAGTLPGADLAAFVSLTIFCLGIPLGIWQRVLLGLHKNHWIILIQAAQGPLNLLLVWVLVSFAPPSAGTFLALSSMVSGFVIAAAGFGFALGALSPLLRRAMRDIPRVRSVPGVRVMHIGWPMLVQLISAPLSVALLRYILAQSGTTHEVAEYGAVGQVFFAINGVVAAGGLALWPLFTRSRARGTLTRGPYAIAALFAAGAAVICAIVWAISPWLFGFITNDSLEVSSATVIAFGLMVVCQAALYPLGMFLMDEAGIRFQMIPVALMTISTIVLALLITPSLGAGGPVLANAASVLVFQVVPFAIYIARHRDRLMGASPGPEDGAT</sequence>
<evidence type="ECO:0000256" key="4">
    <source>
        <dbReference type="ARBA" id="ARBA00022989"/>
    </source>
</evidence>
<comment type="caution">
    <text evidence="7">The sequence shown here is derived from an EMBL/GenBank/DDBJ whole genome shotgun (WGS) entry which is preliminary data.</text>
</comment>
<dbReference type="PANTHER" id="PTHR30250:SF11">
    <property type="entry name" value="O-ANTIGEN TRANSPORTER-RELATED"/>
    <property type="match status" value="1"/>
</dbReference>
<dbReference type="Proteomes" id="UP000033640">
    <property type="component" value="Unassembled WGS sequence"/>
</dbReference>
<proteinExistence type="predicted"/>
<organism evidence="7 8">
    <name type="scientific">Microbacterium oxydans</name>
    <dbReference type="NCBI Taxonomy" id="82380"/>
    <lineage>
        <taxon>Bacteria</taxon>
        <taxon>Bacillati</taxon>
        <taxon>Actinomycetota</taxon>
        <taxon>Actinomycetes</taxon>
        <taxon>Micrococcales</taxon>
        <taxon>Microbacteriaceae</taxon>
        <taxon>Microbacterium</taxon>
    </lineage>
</organism>
<keyword evidence="3 6" id="KW-0812">Transmembrane</keyword>
<name>A0A0F0L8R6_9MICO</name>
<feature type="transmembrane region" description="Helical" evidence="6">
    <location>
        <begin position="87"/>
        <end position="111"/>
    </location>
</feature>
<gene>
    <name evidence="7" type="ORF">RS83_01545</name>
</gene>
<evidence type="ECO:0000256" key="5">
    <source>
        <dbReference type="ARBA" id="ARBA00023136"/>
    </source>
</evidence>
<feature type="transmembrane region" description="Helical" evidence="6">
    <location>
        <begin position="153"/>
        <end position="173"/>
    </location>
</feature>
<evidence type="ECO:0000256" key="2">
    <source>
        <dbReference type="ARBA" id="ARBA00022475"/>
    </source>
</evidence>
<feature type="transmembrane region" description="Helical" evidence="6">
    <location>
        <begin position="123"/>
        <end position="141"/>
    </location>
</feature>
<feature type="transmembrane region" description="Helical" evidence="6">
    <location>
        <begin position="232"/>
        <end position="254"/>
    </location>
</feature>
<keyword evidence="4 6" id="KW-1133">Transmembrane helix</keyword>
<evidence type="ECO:0008006" key="9">
    <source>
        <dbReference type="Google" id="ProtNLM"/>
    </source>
</evidence>
<feature type="transmembrane region" description="Helical" evidence="6">
    <location>
        <begin position="303"/>
        <end position="325"/>
    </location>
</feature>
<evidence type="ECO:0000256" key="1">
    <source>
        <dbReference type="ARBA" id="ARBA00004651"/>
    </source>
</evidence>
<dbReference type="OrthoDB" id="3728782at2"/>
<dbReference type="PANTHER" id="PTHR30250">
    <property type="entry name" value="PST FAMILY PREDICTED COLANIC ACID TRANSPORTER"/>
    <property type="match status" value="1"/>
</dbReference>
<dbReference type="InterPro" id="IPR050833">
    <property type="entry name" value="Poly_Biosynth_Transport"/>
</dbReference>
<comment type="subcellular location">
    <subcellularLocation>
        <location evidence="1">Cell membrane</location>
        <topology evidence="1">Multi-pass membrane protein</topology>
    </subcellularLocation>
</comment>
<evidence type="ECO:0000256" key="3">
    <source>
        <dbReference type="ARBA" id="ARBA00022692"/>
    </source>
</evidence>
<evidence type="ECO:0000313" key="7">
    <source>
        <dbReference type="EMBL" id="KJL29528.1"/>
    </source>
</evidence>
<dbReference type="AlphaFoldDB" id="A0A0F0L8R6"/>
<dbReference type="EMBL" id="JYIW01000023">
    <property type="protein sequence ID" value="KJL29528.1"/>
    <property type="molecule type" value="Genomic_DNA"/>
</dbReference>
<feature type="transmembrane region" description="Helical" evidence="6">
    <location>
        <begin position="37"/>
        <end position="66"/>
    </location>
</feature>
<feature type="transmembrane region" description="Helical" evidence="6">
    <location>
        <begin position="266"/>
        <end position="291"/>
    </location>
</feature>
<feature type="transmembrane region" description="Helical" evidence="6">
    <location>
        <begin position="185"/>
        <end position="211"/>
    </location>
</feature>
<protein>
    <recommendedName>
        <fullName evidence="9">Polysaccharide biosynthesis protein</fullName>
    </recommendedName>
</protein>
<dbReference type="GO" id="GO:0005886">
    <property type="term" value="C:plasma membrane"/>
    <property type="evidence" value="ECO:0007669"/>
    <property type="project" value="UniProtKB-SubCell"/>
</dbReference>
<keyword evidence="2" id="KW-1003">Cell membrane</keyword>
<feature type="transmembrane region" description="Helical" evidence="6">
    <location>
        <begin position="378"/>
        <end position="396"/>
    </location>
</feature>
<reference evidence="7 8" key="1">
    <citation type="submission" date="2015-02" db="EMBL/GenBank/DDBJ databases">
        <title>Draft genome sequences of ten Microbacterium spp. with emphasis on heavy metal contaminated environments.</title>
        <authorList>
            <person name="Corretto E."/>
        </authorList>
    </citation>
    <scope>NUCLEOTIDE SEQUENCE [LARGE SCALE GENOMIC DNA]</scope>
    <source>
        <strain evidence="7 8">BEL4b</strain>
    </source>
</reference>
<accession>A0A0F0L8R6</accession>
<feature type="transmembrane region" description="Helical" evidence="6">
    <location>
        <begin position="345"/>
        <end position="366"/>
    </location>
</feature>
<evidence type="ECO:0000313" key="8">
    <source>
        <dbReference type="Proteomes" id="UP000033640"/>
    </source>
</evidence>
<feature type="transmembrane region" description="Helical" evidence="6">
    <location>
        <begin position="402"/>
        <end position="422"/>
    </location>
</feature>